<dbReference type="InterPro" id="IPR014147">
    <property type="entry name" value="T4SS_TrbJ"/>
</dbReference>
<organism evidence="4 5">
    <name type="scientific">Enterobacter cloacae</name>
    <dbReference type="NCBI Taxonomy" id="550"/>
    <lineage>
        <taxon>Bacteria</taxon>
        <taxon>Pseudomonadati</taxon>
        <taxon>Pseudomonadota</taxon>
        <taxon>Gammaproteobacteria</taxon>
        <taxon>Enterobacterales</taxon>
        <taxon>Enterobacteriaceae</taxon>
        <taxon>Enterobacter</taxon>
        <taxon>Enterobacter cloacae complex</taxon>
    </lineage>
</organism>
<proteinExistence type="predicted"/>
<protein>
    <submittedName>
        <fullName evidence="4">Putative mating pair formation protein</fullName>
    </submittedName>
</protein>
<dbReference type="EMBL" id="UGJB01000004">
    <property type="protein sequence ID" value="STQ10034.1"/>
    <property type="molecule type" value="Genomic_DNA"/>
</dbReference>
<dbReference type="SUPFAM" id="SSF101082">
    <property type="entry name" value="Typo IV secretion system protein TraC"/>
    <property type="match status" value="1"/>
</dbReference>
<dbReference type="Proteomes" id="UP000255106">
    <property type="component" value="Unassembled WGS sequence"/>
</dbReference>
<feature type="chain" id="PRO_5016707201" evidence="3">
    <location>
        <begin position="32"/>
        <end position="264"/>
    </location>
</feature>
<dbReference type="Pfam" id="PF07996">
    <property type="entry name" value="T4SS"/>
    <property type="match status" value="1"/>
</dbReference>
<feature type="coiled-coil region" evidence="1">
    <location>
        <begin position="52"/>
        <end position="79"/>
    </location>
</feature>
<reference evidence="4 5" key="1">
    <citation type="submission" date="2018-06" db="EMBL/GenBank/DDBJ databases">
        <authorList>
            <consortium name="Pathogen Informatics"/>
            <person name="Doyle S."/>
        </authorList>
    </citation>
    <scope>NUCLEOTIDE SEQUENCE [LARGE SCALE GENOMIC DNA]</scope>
    <source>
        <strain evidence="4 5">NCTC10005</strain>
    </source>
</reference>
<keyword evidence="1" id="KW-0175">Coiled coil</keyword>
<evidence type="ECO:0000313" key="5">
    <source>
        <dbReference type="Proteomes" id="UP000255106"/>
    </source>
</evidence>
<evidence type="ECO:0000256" key="1">
    <source>
        <dbReference type="SAM" id="Coils"/>
    </source>
</evidence>
<feature type="compositionally biased region" description="Polar residues" evidence="2">
    <location>
        <begin position="255"/>
        <end position="264"/>
    </location>
</feature>
<sequence>MKSKILAAKKTALAVALATGFITTTTAPVQAGIPVIDGGNLAQNIMTAIESVAQTLKQIEQYQTQLQQYENQLQNTMAPAAYIWDQAQTTINRLIAAQNTLAYYENQLGSLDRYLAKFQDVAYYRSSPCFNGSGGCTPAEKAAMEENRRLASESQKKANDALFQTVADQQKALKDDARTLERLQGAAQGATGQLQAIGYANQLASQQANQLLQIRTMLTAQHNAEAAGLQQNSMPRREVMPGPSKCVPGRFARVRQTTTREAVR</sequence>
<gene>
    <name evidence="4" type="ORF">NCTC10005_02770</name>
</gene>
<evidence type="ECO:0000313" key="4">
    <source>
        <dbReference type="EMBL" id="STQ10034.1"/>
    </source>
</evidence>
<dbReference type="AlphaFoldDB" id="A0A377LV10"/>
<evidence type="ECO:0000256" key="2">
    <source>
        <dbReference type="SAM" id="MobiDB-lite"/>
    </source>
</evidence>
<keyword evidence="3" id="KW-0732">Signal</keyword>
<dbReference type="NCBIfam" id="NF010452">
    <property type="entry name" value="PRK13879.1"/>
    <property type="match status" value="1"/>
</dbReference>
<feature type="signal peptide" evidence="3">
    <location>
        <begin position="1"/>
        <end position="31"/>
    </location>
</feature>
<feature type="region of interest" description="Disordered" evidence="2">
    <location>
        <begin position="234"/>
        <end position="264"/>
    </location>
</feature>
<evidence type="ECO:0000256" key="3">
    <source>
        <dbReference type="SAM" id="SignalP"/>
    </source>
</evidence>
<accession>A0A377LV10</accession>
<dbReference type="NCBIfam" id="TIGR02780">
    <property type="entry name" value="TrbJ_Ti"/>
    <property type="match status" value="1"/>
</dbReference>
<name>A0A377LV10_ENTCL</name>
<dbReference type="InterPro" id="IPR014158">
    <property type="entry name" value="T4SS_VirB5"/>
</dbReference>